<accession>A0AC35F1J5</accession>
<reference evidence="2" key="1">
    <citation type="submission" date="2022-11" db="UniProtKB">
        <authorList>
            <consortium name="WormBaseParasite"/>
        </authorList>
    </citation>
    <scope>IDENTIFICATION</scope>
</reference>
<evidence type="ECO:0000313" key="2">
    <source>
        <dbReference type="WBParaSite" id="PS1159_v2.g12888.t1"/>
    </source>
</evidence>
<name>A0AC35F1J5_9BILA</name>
<evidence type="ECO:0000313" key="1">
    <source>
        <dbReference type="Proteomes" id="UP000887580"/>
    </source>
</evidence>
<protein>
    <submittedName>
        <fullName evidence="2">Uncharacterized protein</fullName>
    </submittedName>
</protein>
<dbReference type="Proteomes" id="UP000887580">
    <property type="component" value="Unplaced"/>
</dbReference>
<sequence>MSEAVAPPVPPSDPPSSETNRDSSLAAVGHKQEPKKDKIGLGEGILHLSPAIFSDVPFPVDSCIRGKERFMICLAT</sequence>
<dbReference type="WBParaSite" id="PS1159_v2.g12888.t1">
    <property type="protein sequence ID" value="PS1159_v2.g12888.t1"/>
    <property type="gene ID" value="PS1159_v2.g12888"/>
</dbReference>
<organism evidence="1 2">
    <name type="scientific">Panagrolaimus sp. PS1159</name>
    <dbReference type="NCBI Taxonomy" id="55785"/>
    <lineage>
        <taxon>Eukaryota</taxon>
        <taxon>Metazoa</taxon>
        <taxon>Ecdysozoa</taxon>
        <taxon>Nematoda</taxon>
        <taxon>Chromadorea</taxon>
        <taxon>Rhabditida</taxon>
        <taxon>Tylenchina</taxon>
        <taxon>Panagrolaimomorpha</taxon>
        <taxon>Panagrolaimoidea</taxon>
        <taxon>Panagrolaimidae</taxon>
        <taxon>Panagrolaimus</taxon>
    </lineage>
</organism>
<proteinExistence type="predicted"/>